<dbReference type="PANTHER" id="PTHR15099">
    <property type="entry name" value="PROTEIN PM1"/>
    <property type="match status" value="1"/>
</dbReference>
<evidence type="ECO:0000256" key="7">
    <source>
        <dbReference type="ARBA" id="ARBA00023128"/>
    </source>
</evidence>
<dbReference type="Proteomes" id="UP000792457">
    <property type="component" value="Unassembled WGS sequence"/>
</dbReference>
<feature type="compositionally biased region" description="Acidic residues" evidence="9">
    <location>
        <begin position="1"/>
        <end position="10"/>
    </location>
</feature>
<evidence type="ECO:0000256" key="6">
    <source>
        <dbReference type="ARBA" id="ARBA00022989"/>
    </source>
</evidence>
<evidence type="ECO:0000313" key="10">
    <source>
        <dbReference type="EMBL" id="KAG8229333.1"/>
    </source>
</evidence>
<keyword evidence="5" id="KW-0999">Mitochondrion inner membrane</keyword>
<comment type="caution">
    <text evidence="10">The sequence shown here is derived from an EMBL/GenBank/DDBJ whole genome shotgun (WGS) entry which is preliminary data.</text>
</comment>
<comment type="function">
    <text evidence="1">Plays a role in mitochondrial morphogenesis.</text>
</comment>
<evidence type="ECO:0000256" key="1">
    <source>
        <dbReference type="ARBA" id="ARBA00002812"/>
    </source>
</evidence>
<name>A0A8K0KBE5_LADFU</name>
<evidence type="ECO:0000256" key="3">
    <source>
        <dbReference type="ARBA" id="ARBA00006060"/>
    </source>
</evidence>
<proteinExistence type="inferred from homology"/>
<comment type="subcellular location">
    <subcellularLocation>
        <location evidence="2">Mitochondrion inner membrane</location>
        <topology evidence="2">Multi-pass membrane protein</topology>
    </subcellularLocation>
</comment>
<feature type="compositionally biased region" description="Polar residues" evidence="9">
    <location>
        <begin position="14"/>
        <end position="26"/>
    </location>
</feature>
<dbReference type="PANTHER" id="PTHR15099:SF2">
    <property type="entry name" value="TRANSMEMBRANE PROTEIN 11, MITOCHONDRIAL"/>
    <property type="match status" value="1"/>
</dbReference>
<protein>
    <recommendedName>
        <fullName evidence="12">Transmembrane protein 11</fullName>
    </recommendedName>
</protein>
<dbReference type="InterPro" id="IPR026120">
    <property type="entry name" value="TMEM11"/>
</dbReference>
<accession>A0A8K0KBE5</accession>
<keyword evidence="6" id="KW-1133">Transmembrane helix</keyword>
<dbReference type="OrthoDB" id="9970856at2759"/>
<evidence type="ECO:0000256" key="8">
    <source>
        <dbReference type="ARBA" id="ARBA00023136"/>
    </source>
</evidence>
<evidence type="ECO:0008006" key="12">
    <source>
        <dbReference type="Google" id="ProtNLM"/>
    </source>
</evidence>
<keyword evidence="7" id="KW-0496">Mitochondrion</keyword>
<keyword evidence="8" id="KW-0472">Membrane</keyword>
<dbReference type="GO" id="GO:0005743">
    <property type="term" value="C:mitochondrial inner membrane"/>
    <property type="evidence" value="ECO:0007669"/>
    <property type="project" value="UniProtKB-SubCell"/>
</dbReference>
<dbReference type="AlphaFoldDB" id="A0A8K0KBE5"/>
<evidence type="ECO:0000313" key="11">
    <source>
        <dbReference type="Proteomes" id="UP000792457"/>
    </source>
</evidence>
<organism evidence="10 11">
    <name type="scientific">Ladona fulva</name>
    <name type="common">Scarce chaser dragonfly</name>
    <name type="synonym">Libellula fulva</name>
    <dbReference type="NCBI Taxonomy" id="123851"/>
    <lineage>
        <taxon>Eukaryota</taxon>
        <taxon>Metazoa</taxon>
        <taxon>Ecdysozoa</taxon>
        <taxon>Arthropoda</taxon>
        <taxon>Hexapoda</taxon>
        <taxon>Insecta</taxon>
        <taxon>Pterygota</taxon>
        <taxon>Palaeoptera</taxon>
        <taxon>Odonata</taxon>
        <taxon>Epiprocta</taxon>
        <taxon>Anisoptera</taxon>
        <taxon>Libelluloidea</taxon>
        <taxon>Libellulidae</taxon>
        <taxon>Ladona</taxon>
    </lineage>
</organism>
<dbReference type="Pfam" id="PF14972">
    <property type="entry name" value="Mito_morph_reg"/>
    <property type="match status" value="2"/>
</dbReference>
<dbReference type="GO" id="GO:0007007">
    <property type="term" value="P:inner mitochondrial membrane organization"/>
    <property type="evidence" value="ECO:0007669"/>
    <property type="project" value="TreeGrafter"/>
</dbReference>
<sequence length="259" mass="28500">MEFETEETNCEETPSQLSPSNVPTSLENEEDILPSTTHEPQSPKVTQRKVQKKKLKGKERGDPALYPSSVAVVREVYDGDNAYEFFERELEWALEACAPAIVIEPSRLGDETARWIAVGNCLHKGGVIVGAACIVAGTLWPNYPVLYIPPGVCSLLCTSLYTFSWSPDPCCKYQVETDPKALANILPLHLLSSSGWITKSEGLPSSSSSSSSSSSHRYPLSSSPVVLVRKDDSRRKILHSTVTLCAVLVCTYQLYSMRK</sequence>
<gene>
    <name evidence="10" type="ORF">J437_LFUL007141</name>
</gene>
<evidence type="ECO:0000256" key="5">
    <source>
        <dbReference type="ARBA" id="ARBA00022792"/>
    </source>
</evidence>
<keyword evidence="4" id="KW-0812">Transmembrane</keyword>
<dbReference type="EMBL" id="KZ308426">
    <property type="protein sequence ID" value="KAG8229333.1"/>
    <property type="molecule type" value="Genomic_DNA"/>
</dbReference>
<keyword evidence="11" id="KW-1185">Reference proteome</keyword>
<feature type="region of interest" description="Disordered" evidence="9">
    <location>
        <begin position="1"/>
        <end position="62"/>
    </location>
</feature>
<evidence type="ECO:0000256" key="2">
    <source>
        <dbReference type="ARBA" id="ARBA00004448"/>
    </source>
</evidence>
<comment type="similarity">
    <text evidence="3">Belongs to the TMEM11 family.</text>
</comment>
<evidence type="ECO:0000256" key="9">
    <source>
        <dbReference type="SAM" id="MobiDB-lite"/>
    </source>
</evidence>
<reference evidence="10" key="1">
    <citation type="submission" date="2013-04" db="EMBL/GenBank/DDBJ databases">
        <authorList>
            <person name="Qu J."/>
            <person name="Murali S.C."/>
            <person name="Bandaranaike D."/>
            <person name="Bellair M."/>
            <person name="Blankenburg K."/>
            <person name="Chao H."/>
            <person name="Dinh H."/>
            <person name="Doddapaneni H."/>
            <person name="Downs B."/>
            <person name="Dugan-Rocha S."/>
            <person name="Elkadiri S."/>
            <person name="Gnanaolivu R.D."/>
            <person name="Hernandez B."/>
            <person name="Javaid M."/>
            <person name="Jayaseelan J.C."/>
            <person name="Lee S."/>
            <person name="Li M."/>
            <person name="Ming W."/>
            <person name="Munidasa M."/>
            <person name="Muniz J."/>
            <person name="Nguyen L."/>
            <person name="Ongeri F."/>
            <person name="Osuji N."/>
            <person name="Pu L.-L."/>
            <person name="Puazo M."/>
            <person name="Qu C."/>
            <person name="Quiroz J."/>
            <person name="Raj R."/>
            <person name="Weissenberger G."/>
            <person name="Xin Y."/>
            <person name="Zou X."/>
            <person name="Han Y."/>
            <person name="Richards S."/>
            <person name="Worley K."/>
            <person name="Muzny D."/>
            <person name="Gibbs R."/>
        </authorList>
    </citation>
    <scope>NUCLEOTIDE SEQUENCE</scope>
    <source>
        <strain evidence="10">Sampled in the wild</strain>
    </source>
</reference>
<reference evidence="10" key="2">
    <citation type="submission" date="2017-10" db="EMBL/GenBank/DDBJ databases">
        <title>Ladona fulva Genome sequencing and assembly.</title>
        <authorList>
            <person name="Murali S."/>
            <person name="Richards S."/>
            <person name="Bandaranaike D."/>
            <person name="Bellair M."/>
            <person name="Blankenburg K."/>
            <person name="Chao H."/>
            <person name="Dinh H."/>
            <person name="Doddapaneni H."/>
            <person name="Dugan-Rocha S."/>
            <person name="Elkadiri S."/>
            <person name="Gnanaolivu R."/>
            <person name="Hernandez B."/>
            <person name="Skinner E."/>
            <person name="Javaid M."/>
            <person name="Lee S."/>
            <person name="Li M."/>
            <person name="Ming W."/>
            <person name="Munidasa M."/>
            <person name="Muniz J."/>
            <person name="Nguyen L."/>
            <person name="Hughes D."/>
            <person name="Osuji N."/>
            <person name="Pu L.-L."/>
            <person name="Puazo M."/>
            <person name="Qu C."/>
            <person name="Quiroz J."/>
            <person name="Raj R."/>
            <person name="Weissenberger G."/>
            <person name="Xin Y."/>
            <person name="Zou X."/>
            <person name="Han Y."/>
            <person name="Worley K."/>
            <person name="Muzny D."/>
            <person name="Gibbs R."/>
        </authorList>
    </citation>
    <scope>NUCLEOTIDE SEQUENCE</scope>
    <source>
        <strain evidence="10">Sampled in the wild</strain>
    </source>
</reference>
<evidence type="ECO:0000256" key="4">
    <source>
        <dbReference type="ARBA" id="ARBA00022692"/>
    </source>
</evidence>
<feature type="compositionally biased region" description="Basic residues" evidence="9">
    <location>
        <begin position="46"/>
        <end position="57"/>
    </location>
</feature>